<evidence type="ECO:0000256" key="2">
    <source>
        <dbReference type="ARBA" id="ARBA00023235"/>
    </source>
</evidence>
<evidence type="ECO:0000313" key="3">
    <source>
        <dbReference type="EMBL" id="KZN39016.1"/>
    </source>
</evidence>
<evidence type="ECO:0000256" key="1">
    <source>
        <dbReference type="ARBA" id="ARBA00007847"/>
    </source>
</evidence>
<accession>A0A166WXS9</accession>
<name>A0A166WXS9_9GAMM</name>
<reference evidence="3 4" key="1">
    <citation type="submission" date="2013-07" db="EMBL/GenBank/DDBJ databases">
        <title>Comparative Genomic and Metabolomic Analysis of Twelve Strains of Pseudoalteromonas luteoviolacea.</title>
        <authorList>
            <person name="Vynne N.G."/>
            <person name="Mansson M."/>
            <person name="Gram L."/>
        </authorList>
    </citation>
    <scope>NUCLEOTIDE SEQUENCE [LARGE SCALE GENOMIC DNA]</scope>
    <source>
        <strain evidence="3 4">DSM 6061</strain>
    </source>
</reference>
<protein>
    <recommendedName>
        <fullName evidence="5">Aspartate racemase</fullName>
    </recommendedName>
</protein>
<organism evidence="3 4">
    <name type="scientific">Pseudoalteromonas luteoviolacea DSM 6061</name>
    <dbReference type="NCBI Taxonomy" id="1365250"/>
    <lineage>
        <taxon>Bacteria</taxon>
        <taxon>Pseudomonadati</taxon>
        <taxon>Pseudomonadota</taxon>
        <taxon>Gammaproteobacteria</taxon>
        <taxon>Alteromonadales</taxon>
        <taxon>Pseudoalteromonadaceae</taxon>
        <taxon>Pseudoalteromonas</taxon>
    </lineage>
</organism>
<dbReference type="PANTHER" id="PTHR21198:SF7">
    <property type="entry name" value="ASPARTATE-GLUTAMATE RACEMASE FAMILY"/>
    <property type="match status" value="1"/>
</dbReference>
<proteinExistence type="inferred from homology"/>
<dbReference type="GO" id="GO:0047661">
    <property type="term" value="F:amino-acid racemase activity"/>
    <property type="evidence" value="ECO:0007669"/>
    <property type="project" value="InterPro"/>
</dbReference>
<dbReference type="PATRIC" id="fig|1365250.3.peg.2126"/>
<dbReference type="InterPro" id="IPR015942">
    <property type="entry name" value="Asp/Glu/hydantoin_racemase"/>
</dbReference>
<dbReference type="AlphaFoldDB" id="A0A166WXS9"/>
<dbReference type="NCBIfam" id="TIGR00035">
    <property type="entry name" value="asp_race"/>
    <property type="match status" value="1"/>
</dbReference>
<dbReference type="SUPFAM" id="SSF53681">
    <property type="entry name" value="Aspartate/glutamate racemase"/>
    <property type="match status" value="2"/>
</dbReference>
<comment type="caution">
    <text evidence="3">The sequence shown here is derived from an EMBL/GenBank/DDBJ whole genome shotgun (WGS) entry which is preliminary data.</text>
</comment>
<gene>
    <name evidence="3" type="ORF">N475_14490</name>
</gene>
<evidence type="ECO:0000313" key="4">
    <source>
        <dbReference type="Proteomes" id="UP000076643"/>
    </source>
</evidence>
<dbReference type="Pfam" id="PF01177">
    <property type="entry name" value="Asp_Glu_race"/>
    <property type="match status" value="1"/>
</dbReference>
<dbReference type="InterPro" id="IPR001920">
    <property type="entry name" value="Asp/Glu_race"/>
</dbReference>
<keyword evidence="4" id="KW-1185">Reference proteome</keyword>
<dbReference type="PANTHER" id="PTHR21198">
    <property type="entry name" value="GLUTAMATE RACEMASE"/>
    <property type="match status" value="1"/>
</dbReference>
<evidence type="ECO:0008006" key="5">
    <source>
        <dbReference type="Google" id="ProtNLM"/>
    </source>
</evidence>
<dbReference type="InterPro" id="IPR004380">
    <property type="entry name" value="Asp_race"/>
</dbReference>
<keyword evidence="2" id="KW-0413">Isomerase</keyword>
<dbReference type="Proteomes" id="UP000076643">
    <property type="component" value="Unassembled WGS sequence"/>
</dbReference>
<sequence length="221" mass="24375">MSWESTASYYRFMNEGVKKRLGGLHSAKIAMKSVDFGPIAKLQARGEWQVMADMLGQEAKDLERAGADFILIGTNTMHLVFDQVAAHVSIPLVHIADAVAEQLKQDGISKVGLLGTKFTMQQPFYKNRLKEMFSIDVVVPELSDQDIVHDIIYNELCVGEILAESKNAYLEIISRLQAQGAQAVILGCTEIALLVNKGDTKLPLYDTTIVHADKAVKLALE</sequence>
<comment type="similarity">
    <text evidence="1">Belongs to the aspartate/glutamate racemases family.</text>
</comment>
<dbReference type="EMBL" id="AUYB01000100">
    <property type="protein sequence ID" value="KZN39016.1"/>
    <property type="molecule type" value="Genomic_DNA"/>
</dbReference>
<dbReference type="Gene3D" id="3.40.50.1860">
    <property type="match status" value="2"/>
</dbReference>